<reference evidence="2 3" key="1">
    <citation type="journal article" date="2019" name="Int. J. Syst. Evol. Microbiol.">
        <title>The Global Catalogue of Microorganisms (GCM) 10K type strain sequencing project: providing services to taxonomists for standard genome sequencing and annotation.</title>
        <authorList>
            <consortium name="The Broad Institute Genomics Platform"/>
            <consortium name="The Broad Institute Genome Sequencing Center for Infectious Disease"/>
            <person name="Wu L."/>
            <person name="Ma J."/>
        </authorList>
    </citation>
    <scope>NUCLEOTIDE SEQUENCE [LARGE SCALE GENOMIC DNA]</scope>
    <source>
        <strain evidence="2 3">JCM 15313</strain>
    </source>
</reference>
<dbReference type="EMBL" id="BAAAPC010000009">
    <property type="protein sequence ID" value="GAA1997338.1"/>
    <property type="molecule type" value="Genomic_DNA"/>
</dbReference>
<dbReference type="Proteomes" id="UP001501585">
    <property type="component" value="Unassembled WGS sequence"/>
</dbReference>
<evidence type="ECO:0000259" key="1">
    <source>
        <dbReference type="PROSITE" id="PS51462"/>
    </source>
</evidence>
<evidence type="ECO:0000313" key="3">
    <source>
        <dbReference type="Proteomes" id="UP001501585"/>
    </source>
</evidence>
<dbReference type="CDD" id="cd02883">
    <property type="entry name" value="NUDIX_Hydrolase"/>
    <property type="match status" value="1"/>
</dbReference>
<dbReference type="InterPro" id="IPR015797">
    <property type="entry name" value="NUDIX_hydrolase-like_dom_sf"/>
</dbReference>
<dbReference type="InterPro" id="IPR000086">
    <property type="entry name" value="NUDIX_hydrolase_dom"/>
</dbReference>
<feature type="domain" description="Nudix hydrolase" evidence="1">
    <location>
        <begin position="21"/>
        <end position="158"/>
    </location>
</feature>
<proteinExistence type="predicted"/>
<dbReference type="RefSeq" id="WP_344162427.1">
    <property type="nucleotide sequence ID" value="NZ_BAAAPC010000009.1"/>
</dbReference>
<keyword evidence="3" id="KW-1185">Reference proteome</keyword>
<sequence length="169" mass="18752">MSHPPQTSYRWYADTAVPDGMKVTQVYGWLVDGHGRVMARIDNGHWGLPGGTPEPHDTDRVATLVREVDEEVQVRIADPVYLGYQEVLHPEQPSHAQLRMVARIVELLPRRPDPDNGRVHGRLLAPFDAVLDRLNWGPSSEGQAACARRIAEARWGLPVMSPTAGPALD</sequence>
<dbReference type="Pfam" id="PF00293">
    <property type="entry name" value="NUDIX"/>
    <property type="match status" value="1"/>
</dbReference>
<dbReference type="Gene3D" id="3.90.79.10">
    <property type="entry name" value="Nucleoside Triphosphate Pyrophosphohydrolase"/>
    <property type="match status" value="1"/>
</dbReference>
<protein>
    <recommendedName>
        <fullName evidence="1">Nudix hydrolase domain-containing protein</fullName>
    </recommendedName>
</protein>
<organism evidence="2 3">
    <name type="scientific">Nocardiopsis rhodophaea</name>
    <dbReference type="NCBI Taxonomy" id="280238"/>
    <lineage>
        <taxon>Bacteria</taxon>
        <taxon>Bacillati</taxon>
        <taxon>Actinomycetota</taxon>
        <taxon>Actinomycetes</taxon>
        <taxon>Streptosporangiales</taxon>
        <taxon>Nocardiopsidaceae</taxon>
        <taxon>Nocardiopsis</taxon>
    </lineage>
</organism>
<name>A0ABN2T2I5_9ACTN</name>
<dbReference type="SUPFAM" id="SSF55811">
    <property type="entry name" value="Nudix"/>
    <property type="match status" value="1"/>
</dbReference>
<accession>A0ABN2T2I5</accession>
<dbReference type="PROSITE" id="PS51462">
    <property type="entry name" value="NUDIX"/>
    <property type="match status" value="1"/>
</dbReference>
<comment type="caution">
    <text evidence="2">The sequence shown here is derived from an EMBL/GenBank/DDBJ whole genome shotgun (WGS) entry which is preliminary data.</text>
</comment>
<gene>
    <name evidence="2" type="ORF">GCM10009799_25460</name>
</gene>
<evidence type="ECO:0000313" key="2">
    <source>
        <dbReference type="EMBL" id="GAA1997338.1"/>
    </source>
</evidence>